<dbReference type="PANTHER" id="PTHR42887">
    <property type="entry name" value="OS12G0638800 PROTEIN"/>
    <property type="match status" value="1"/>
</dbReference>
<keyword evidence="3" id="KW-0274">FAD</keyword>
<dbReference type="AlphaFoldDB" id="A0A348HCN3"/>
<dbReference type="Proteomes" id="UP000267342">
    <property type="component" value="Chromosome"/>
</dbReference>
<name>A0A348HCN3_9GAMM</name>
<comment type="cofactor">
    <cofactor evidence="1">
        <name>FAD</name>
        <dbReference type="ChEBI" id="CHEBI:57692"/>
    </cofactor>
</comment>
<dbReference type="Gene3D" id="3.50.50.60">
    <property type="entry name" value="FAD/NAD(P)-binding domain"/>
    <property type="match status" value="1"/>
</dbReference>
<organism evidence="6 7">
    <name type="scientific">Zymobacter palmae</name>
    <dbReference type="NCBI Taxonomy" id="33074"/>
    <lineage>
        <taxon>Bacteria</taxon>
        <taxon>Pseudomonadati</taxon>
        <taxon>Pseudomonadota</taxon>
        <taxon>Gammaproteobacteria</taxon>
        <taxon>Oceanospirillales</taxon>
        <taxon>Halomonadaceae</taxon>
        <taxon>Zymobacter group</taxon>
        <taxon>Zymobacter</taxon>
    </lineage>
</organism>
<proteinExistence type="predicted"/>
<dbReference type="PRINTS" id="PR00411">
    <property type="entry name" value="PNDRDTASEI"/>
</dbReference>
<dbReference type="Pfam" id="PF03486">
    <property type="entry name" value="HI0933_like"/>
    <property type="match status" value="1"/>
</dbReference>
<accession>A0A348HCN3</accession>
<dbReference type="SUPFAM" id="SSF51905">
    <property type="entry name" value="FAD/NAD(P)-binding domain"/>
    <property type="match status" value="1"/>
</dbReference>
<dbReference type="InterPro" id="IPR055178">
    <property type="entry name" value="RsdA/BaiN/AoA(So)-like_dom"/>
</dbReference>
<sequence>MDTQWDVVVIGAGASGMMCAATAGYRGKNVLLLDHANRPGKKILMSGGGRCNFTNLNATPEDYRSHDPHFCISALKRYTPYDFLELVERHGIDHVEKAPGQLFCSDSAKPIVEMLTTECEWAGVALRCSVSVDAVVRDGEGFCLETTEGQLRTKKLVIATGGYSIPTLGATGFGFELARQFGLNVWDTRPALVPFTLTSLWKERFAALAGLATPVDVQCGDAIVRGDVLLTHRGISGPAVLDISGDWVPGQALKINWWPDGVLYDDLIEWRDTSPRKSVVTMLSERLPKRLAQALVQWFCEKDTILAECSNAYLKQLSSAVQECELKPAGTEGWRTAEVTLGGIDTRLISSKDMSVKTIPNLYFIGEVLDVTGRLGGFNFQWAWASGVACGQAI</sequence>
<reference evidence="6 7" key="1">
    <citation type="submission" date="2018-09" db="EMBL/GenBank/DDBJ databases">
        <title>Zymobacter palmae IAM14233 (=T109) whole genome analysis.</title>
        <authorList>
            <person name="Yanase H."/>
        </authorList>
    </citation>
    <scope>NUCLEOTIDE SEQUENCE [LARGE SCALE GENOMIC DNA]</scope>
    <source>
        <strain evidence="6 7">IAM14233</strain>
    </source>
</reference>
<gene>
    <name evidence="6" type="ORF">ZBT109_0607</name>
</gene>
<dbReference type="InterPro" id="IPR036188">
    <property type="entry name" value="FAD/NAD-bd_sf"/>
</dbReference>
<dbReference type="InterPro" id="IPR057661">
    <property type="entry name" value="RsdA/BaiN/AoA(So)_Rossmann"/>
</dbReference>
<evidence type="ECO:0000259" key="4">
    <source>
        <dbReference type="Pfam" id="PF03486"/>
    </source>
</evidence>
<evidence type="ECO:0000259" key="5">
    <source>
        <dbReference type="Pfam" id="PF22780"/>
    </source>
</evidence>
<dbReference type="Gene3D" id="2.40.30.10">
    <property type="entry name" value="Translation factors"/>
    <property type="match status" value="1"/>
</dbReference>
<dbReference type="InterPro" id="IPR004792">
    <property type="entry name" value="BaiN-like"/>
</dbReference>
<feature type="domain" description="RsdA/BaiN/AoA(So)-like insert" evidence="5">
    <location>
        <begin position="189"/>
        <end position="339"/>
    </location>
</feature>
<dbReference type="STRING" id="1123510.GCA_000620025_02673"/>
<evidence type="ECO:0000313" key="6">
    <source>
        <dbReference type="EMBL" id="BBG29385.1"/>
    </source>
</evidence>
<protein>
    <submittedName>
        <fullName evidence="6">Predicted flavoproteins</fullName>
    </submittedName>
</protein>
<dbReference type="NCBIfam" id="TIGR00275">
    <property type="entry name" value="aminoacetone oxidase family FAD-binding enzyme"/>
    <property type="match status" value="1"/>
</dbReference>
<dbReference type="Gene3D" id="1.10.8.260">
    <property type="entry name" value="HI0933 insert domain-like"/>
    <property type="match status" value="1"/>
</dbReference>
<keyword evidence="2" id="KW-0285">Flavoprotein</keyword>
<dbReference type="SUPFAM" id="SSF160996">
    <property type="entry name" value="HI0933 insert domain-like"/>
    <property type="match status" value="1"/>
</dbReference>
<dbReference type="PANTHER" id="PTHR42887:SF2">
    <property type="entry name" value="OS12G0638800 PROTEIN"/>
    <property type="match status" value="1"/>
</dbReference>
<dbReference type="KEGG" id="zpl:ZBT109_0607"/>
<feature type="domain" description="RsdA/BaiN/AoA(So)-like Rossmann fold-like" evidence="4">
    <location>
        <begin position="6"/>
        <end position="392"/>
    </location>
</feature>
<dbReference type="OrthoDB" id="9773233at2"/>
<evidence type="ECO:0000256" key="1">
    <source>
        <dbReference type="ARBA" id="ARBA00001974"/>
    </source>
</evidence>
<evidence type="ECO:0000256" key="2">
    <source>
        <dbReference type="ARBA" id="ARBA00022630"/>
    </source>
</evidence>
<dbReference type="InterPro" id="IPR023166">
    <property type="entry name" value="BaiN-like_dom_sf"/>
</dbReference>
<dbReference type="Pfam" id="PF22780">
    <property type="entry name" value="HI0933_like_1st"/>
    <property type="match status" value="1"/>
</dbReference>
<dbReference type="PRINTS" id="PR00368">
    <property type="entry name" value="FADPNR"/>
</dbReference>
<evidence type="ECO:0000256" key="3">
    <source>
        <dbReference type="ARBA" id="ARBA00022827"/>
    </source>
</evidence>
<dbReference type="RefSeq" id="WP_027705642.1">
    <property type="nucleotide sequence ID" value="NZ_AP018933.1"/>
</dbReference>
<dbReference type="EMBL" id="AP018933">
    <property type="protein sequence ID" value="BBG29385.1"/>
    <property type="molecule type" value="Genomic_DNA"/>
</dbReference>
<evidence type="ECO:0000313" key="7">
    <source>
        <dbReference type="Proteomes" id="UP000267342"/>
    </source>
</evidence>
<keyword evidence="7" id="KW-1185">Reference proteome</keyword>